<feature type="transmembrane region" description="Helical" evidence="1">
    <location>
        <begin position="213"/>
        <end position="238"/>
    </location>
</feature>
<feature type="transmembrane region" description="Helical" evidence="1">
    <location>
        <begin position="250"/>
        <end position="270"/>
    </location>
</feature>
<accession>A0A1I5BRN9</accession>
<dbReference type="RefSeq" id="WP_093346566.1">
    <property type="nucleotide sequence ID" value="NZ_FOUY01000021.1"/>
</dbReference>
<dbReference type="EMBL" id="FOUY01000021">
    <property type="protein sequence ID" value="SFN77313.1"/>
    <property type="molecule type" value="Genomic_DNA"/>
</dbReference>
<feature type="transmembrane region" description="Helical" evidence="1">
    <location>
        <begin position="107"/>
        <end position="124"/>
    </location>
</feature>
<reference evidence="2 3" key="1">
    <citation type="submission" date="2016-10" db="EMBL/GenBank/DDBJ databases">
        <authorList>
            <person name="de Groot N.N."/>
        </authorList>
    </citation>
    <scope>NUCLEOTIDE SEQUENCE [LARGE SCALE GENOMIC DNA]</scope>
    <source>
        <strain evidence="2 3">CGMCC 4.1877</strain>
    </source>
</reference>
<feature type="transmembrane region" description="Helical" evidence="1">
    <location>
        <begin position="161"/>
        <end position="179"/>
    </location>
</feature>
<protein>
    <submittedName>
        <fullName evidence="2">Uncharacterized protein</fullName>
    </submittedName>
</protein>
<dbReference type="AlphaFoldDB" id="A0A1I5BRN9"/>
<feature type="transmembrane region" description="Helical" evidence="1">
    <location>
        <begin position="81"/>
        <end position="101"/>
    </location>
</feature>
<feature type="transmembrane region" description="Helical" evidence="1">
    <location>
        <begin position="47"/>
        <end position="69"/>
    </location>
</feature>
<sequence length="689" mass="66257">MSLFLLVNPALVPAGGLLPAGPAGAAALGHALVPAAAPAGPFDGAPLAVTLLRSALLVGLAVVAGAGLVRPLARGPVPTERIVATVAALVASGAAIAATVWSGSGTPLWAAGLVVAVAAVPVLLHGGRPATAVLPGAVVAALLASVLSSARGAPVPVALDAGYAVAVALLAGAVLHLFAHRAVADEAPLRALADPDTPTAGPDDRPGTGRVRVLAVVAGTAATGAGLAQLLLTGPFSVIDLVGTGYGRSALVAVAGPALATVLVVAERAVTGRGGHATGRARARGTRDRFRATAGVAAVAGVAAASVLAALPPPAAAAEPGQLLARTVDLGSGALTLVVSPMRPGPNLVQLTDPGVVVPAETGAAVSTAAAPMPGHGGPDAGPTAPLTVRVGDRDVPVTGRAGAPGGWALVDLPAGTDSLSVHAGGASRTVPVDVGTERTTPAGATGADGPECASAVLGAVVAAGPGSGDVTDCPSESLRPGDEQALRETVRALGARGIPGIAIAADASPRSRAAAEAVRAEAAAAGVPVRPRAGADGGLVVVSGWQDAARVARETAYAANTEPTALGGTYLAPWLLTGGVLGSAQSAVLPLPFGPQEPLPQRYVRALALTVPGSAPSTSGLLAWADAAGEQVEQPYGWHGAAPVSVPMSVEPGDGPGHHGGPNTAAWFPGGAVAAIGPIGAPAASPTP</sequence>
<proteinExistence type="predicted"/>
<evidence type="ECO:0000313" key="3">
    <source>
        <dbReference type="Proteomes" id="UP000199614"/>
    </source>
</evidence>
<evidence type="ECO:0000313" key="2">
    <source>
        <dbReference type="EMBL" id="SFN77313.1"/>
    </source>
</evidence>
<dbReference type="STRING" id="260086.SAMN05216207_102113"/>
<keyword evidence="1" id="KW-0472">Membrane</keyword>
<dbReference type="Proteomes" id="UP000199614">
    <property type="component" value="Unassembled WGS sequence"/>
</dbReference>
<feature type="transmembrane region" description="Helical" evidence="1">
    <location>
        <begin position="131"/>
        <end position="149"/>
    </location>
</feature>
<keyword evidence="3" id="KW-1185">Reference proteome</keyword>
<organism evidence="2 3">
    <name type="scientific">Pseudonocardia ammonioxydans</name>
    <dbReference type="NCBI Taxonomy" id="260086"/>
    <lineage>
        <taxon>Bacteria</taxon>
        <taxon>Bacillati</taxon>
        <taxon>Actinomycetota</taxon>
        <taxon>Actinomycetes</taxon>
        <taxon>Pseudonocardiales</taxon>
        <taxon>Pseudonocardiaceae</taxon>
        <taxon>Pseudonocardia</taxon>
    </lineage>
</organism>
<dbReference type="OrthoDB" id="3590217at2"/>
<keyword evidence="1" id="KW-0812">Transmembrane</keyword>
<evidence type="ECO:0000256" key="1">
    <source>
        <dbReference type="SAM" id="Phobius"/>
    </source>
</evidence>
<name>A0A1I5BRN9_PSUAM</name>
<keyword evidence="1" id="KW-1133">Transmembrane helix</keyword>
<feature type="transmembrane region" description="Helical" evidence="1">
    <location>
        <begin position="290"/>
        <end position="311"/>
    </location>
</feature>
<gene>
    <name evidence="2" type="ORF">SAMN05216207_102113</name>
</gene>